<dbReference type="Proteomes" id="UP000623107">
    <property type="component" value="Unassembled WGS sequence"/>
</dbReference>
<evidence type="ECO:0000313" key="1">
    <source>
        <dbReference type="EMBL" id="MBF0859759.1"/>
    </source>
</evidence>
<comment type="caution">
    <text evidence="1">The sequence shown here is derived from an EMBL/GenBank/DDBJ whole genome shotgun (WGS) entry which is preliminary data.</text>
</comment>
<reference evidence="1 2" key="2">
    <citation type="submission" date="2020-11" db="EMBL/GenBank/DDBJ databases">
        <title>Description of novel Gluconobacter species.</title>
        <authorList>
            <person name="Cleenwerck I."/>
            <person name="Cnockaert M."/>
            <person name="Borremans W."/>
            <person name="Wieme A.D."/>
            <person name="De Vuyst L."/>
            <person name="Vandamme P."/>
        </authorList>
    </citation>
    <scope>NUCLEOTIDE SEQUENCE [LARGE SCALE GENOMIC DNA]</scope>
    <source>
        <strain evidence="1 2">LMG 31484</strain>
    </source>
</reference>
<sequence length="89" mass="9812">MPILPDLDISGISLPLNNNKEKVILLIKNDTSKRFPNDRIRTSQDLLVANPGPYRHKVFKLLQVMPELLSNEFQSSGACRPAAGNGALT</sequence>
<name>A0ABR9Y742_9PROT</name>
<keyword evidence="2" id="KW-1185">Reference proteome</keyword>
<dbReference type="EMBL" id="JABCQG010000014">
    <property type="protein sequence ID" value="MBF0859759.1"/>
    <property type="molecule type" value="Genomic_DNA"/>
</dbReference>
<evidence type="ECO:0000313" key="2">
    <source>
        <dbReference type="Proteomes" id="UP000623107"/>
    </source>
</evidence>
<accession>A0ABR9Y742</accession>
<protein>
    <submittedName>
        <fullName evidence="1">Uncharacterized protein</fullName>
    </submittedName>
</protein>
<proteinExistence type="predicted"/>
<gene>
    <name evidence="1" type="ORF">HKD24_11095</name>
</gene>
<dbReference type="RefSeq" id="WP_194260329.1">
    <property type="nucleotide sequence ID" value="NZ_JABCQG010000014.1"/>
</dbReference>
<reference evidence="2" key="1">
    <citation type="submission" date="2020-04" db="EMBL/GenBank/DDBJ databases">
        <title>Description of novel Gluconacetobacter.</title>
        <authorList>
            <person name="Sombolestani A."/>
        </authorList>
    </citation>
    <scope>NUCLEOTIDE SEQUENCE [LARGE SCALE GENOMIC DNA]</scope>
    <source>
        <strain evidence="2">LMG 31484</strain>
    </source>
</reference>
<organism evidence="1 2">
    <name type="scientific">Gluconobacter vitians</name>
    <dbReference type="NCBI Taxonomy" id="2728102"/>
    <lineage>
        <taxon>Bacteria</taxon>
        <taxon>Pseudomonadati</taxon>
        <taxon>Pseudomonadota</taxon>
        <taxon>Alphaproteobacteria</taxon>
        <taxon>Acetobacterales</taxon>
        <taxon>Acetobacteraceae</taxon>
        <taxon>Gluconobacter</taxon>
    </lineage>
</organism>